<dbReference type="EMBL" id="JAUJFL010000006">
    <property type="protein sequence ID" value="KAK2601123.1"/>
    <property type="molecule type" value="Genomic_DNA"/>
</dbReference>
<name>A0AAD9W201_PHOAM</name>
<organism evidence="1 2">
    <name type="scientific">Phomopsis amygdali</name>
    <name type="common">Fusicoccum amygdali</name>
    <dbReference type="NCBI Taxonomy" id="1214568"/>
    <lineage>
        <taxon>Eukaryota</taxon>
        <taxon>Fungi</taxon>
        <taxon>Dikarya</taxon>
        <taxon>Ascomycota</taxon>
        <taxon>Pezizomycotina</taxon>
        <taxon>Sordariomycetes</taxon>
        <taxon>Sordariomycetidae</taxon>
        <taxon>Diaporthales</taxon>
        <taxon>Diaporthaceae</taxon>
        <taxon>Diaporthe</taxon>
    </lineage>
</organism>
<accession>A0AAD9W201</accession>
<dbReference type="PANTHER" id="PTHR28158">
    <property type="entry name" value="37S RIBOSOMAL PROTEIN S35, MITOCHONDRIAL"/>
    <property type="match status" value="1"/>
</dbReference>
<proteinExistence type="predicted"/>
<comment type="caution">
    <text evidence="1">The sequence shown here is derived from an EMBL/GenBank/DDBJ whole genome shotgun (WGS) entry which is preliminary data.</text>
</comment>
<dbReference type="GO" id="GO:0003735">
    <property type="term" value="F:structural constituent of ribosome"/>
    <property type="evidence" value="ECO:0007669"/>
    <property type="project" value="TreeGrafter"/>
</dbReference>
<dbReference type="GO" id="GO:0005763">
    <property type="term" value="C:mitochondrial small ribosomal subunit"/>
    <property type="evidence" value="ECO:0007669"/>
    <property type="project" value="TreeGrafter"/>
</dbReference>
<dbReference type="Proteomes" id="UP001265746">
    <property type="component" value="Unassembled WGS sequence"/>
</dbReference>
<protein>
    <submittedName>
        <fullName evidence="1">Uncharacterized protein</fullName>
    </submittedName>
</protein>
<evidence type="ECO:0000313" key="1">
    <source>
        <dbReference type="EMBL" id="KAK2601123.1"/>
    </source>
</evidence>
<evidence type="ECO:0000313" key="2">
    <source>
        <dbReference type="Proteomes" id="UP001265746"/>
    </source>
</evidence>
<dbReference type="PANTHER" id="PTHR28158:SF1">
    <property type="entry name" value="SMALL RIBOSOMAL SUBUNIT PROTEIN MS45"/>
    <property type="match status" value="1"/>
</dbReference>
<reference evidence="1" key="1">
    <citation type="submission" date="2023-06" db="EMBL/GenBank/DDBJ databases">
        <authorList>
            <person name="Noh H."/>
        </authorList>
    </citation>
    <scope>NUCLEOTIDE SEQUENCE</scope>
    <source>
        <strain evidence="1">DUCC20226</strain>
    </source>
</reference>
<keyword evidence="2" id="KW-1185">Reference proteome</keyword>
<dbReference type="GO" id="GO:0032543">
    <property type="term" value="P:mitochondrial translation"/>
    <property type="evidence" value="ECO:0007669"/>
    <property type="project" value="TreeGrafter"/>
</dbReference>
<dbReference type="AlphaFoldDB" id="A0AAD9W201"/>
<gene>
    <name evidence="1" type="ORF">N8I77_010593</name>
</gene>
<sequence length="418" mass="46958">MNLPYAVFAILAFGVPIYERYERTHYPDDRIPSKLKWTAQMALGSTTAANSLCRIVSVMRQRRSAGAGSPNANGKAVSSGSGHHCLVLGVTVGGISTAYMQGSWDENDWAYVQERSEKLQLWTTGATGEESMGASAGQAGDGEKMRTWFKKQGKDLKVHKPGQTTYLPNRADKLRPFPSNPAFISQPVLSEEARELIWNKVMVKWEGVKAVSAELGVDQRRVAAVVRMKEVEKDWEAKGLKLAKPYAKAVLEMVPTHGYPEDKPIQALEPINEIHVHGYTMQQLFVPTSESRHFTREDAAKAFHHTMLSPDKRVPHPELVEMERRVKDGMKEKESWDVFKKEAKKSEDDRDMKILQAAEKDQKNTTTVTTGRFDFRIKSISADDVGKDGRARGGVGWRYGIPFEDRKKNQVKIPTKID</sequence>
<dbReference type="Pfam" id="PF12298">
    <property type="entry name" value="Bot1p"/>
    <property type="match status" value="1"/>
</dbReference>
<dbReference type="InterPro" id="IPR021036">
    <property type="entry name" value="Ribosomal_mS45"/>
</dbReference>